<evidence type="ECO:0000256" key="2">
    <source>
        <dbReference type="ARBA" id="ARBA00022679"/>
    </source>
</evidence>
<accession>A0AAE3DXE0</accession>
<dbReference type="PANTHER" id="PTHR10210">
    <property type="entry name" value="RIBOSE-PHOSPHATE DIPHOSPHOKINASE FAMILY MEMBER"/>
    <property type="match status" value="1"/>
</dbReference>
<keyword evidence="5" id="KW-0418">Kinase</keyword>
<keyword evidence="3 8" id="KW-0545">Nucleotide biosynthesis</keyword>
<dbReference type="InterPro" id="IPR029099">
    <property type="entry name" value="Pribosyltran_N"/>
</dbReference>
<keyword evidence="6" id="KW-0067">ATP-binding</keyword>
<dbReference type="NCBIfam" id="TIGR01251">
    <property type="entry name" value="ribP_PPkin"/>
    <property type="match status" value="1"/>
</dbReference>
<dbReference type="Pfam" id="PF00156">
    <property type="entry name" value="Pribosyltran"/>
    <property type="match status" value="1"/>
</dbReference>
<keyword evidence="2" id="KW-0808">Transferase</keyword>
<name>A0AAE3DXE0_9FIRM</name>
<dbReference type="InterPro" id="IPR029057">
    <property type="entry name" value="PRTase-like"/>
</dbReference>
<feature type="domain" description="Ribose-phosphate pyrophosphokinase N-terminal" evidence="10">
    <location>
        <begin position="20"/>
        <end position="156"/>
    </location>
</feature>
<organism evidence="11 12">
    <name type="scientific">Hominilimicola fabiformis</name>
    <dbReference type="NCBI Taxonomy" id="2885356"/>
    <lineage>
        <taxon>Bacteria</taxon>
        <taxon>Bacillati</taxon>
        <taxon>Bacillota</taxon>
        <taxon>Clostridia</taxon>
        <taxon>Eubacteriales</taxon>
        <taxon>Oscillospiraceae</taxon>
        <taxon>Hominilimicola</taxon>
    </lineage>
</organism>
<evidence type="ECO:0000259" key="10">
    <source>
        <dbReference type="Pfam" id="PF13793"/>
    </source>
</evidence>
<evidence type="ECO:0000313" key="12">
    <source>
        <dbReference type="Proteomes" id="UP001198242"/>
    </source>
</evidence>
<dbReference type="Pfam" id="PF13793">
    <property type="entry name" value="Pribosyltran_N"/>
    <property type="match status" value="1"/>
</dbReference>
<dbReference type="Proteomes" id="UP001198242">
    <property type="component" value="Unassembled WGS sequence"/>
</dbReference>
<dbReference type="SMART" id="SM01400">
    <property type="entry name" value="Pribosyltran_N"/>
    <property type="match status" value="1"/>
</dbReference>
<protein>
    <recommendedName>
        <fullName evidence="1">ribose-phosphate diphosphokinase</fullName>
        <ecNumber evidence="1">2.7.6.1</ecNumber>
    </recommendedName>
</protein>
<comment type="similarity">
    <text evidence="8">Belongs to the ribose-phosphate pyrophosphokinase family.</text>
</comment>
<dbReference type="EMBL" id="JAJEQM010000003">
    <property type="protein sequence ID" value="MCC2209817.1"/>
    <property type="molecule type" value="Genomic_DNA"/>
</dbReference>
<reference evidence="11 12" key="1">
    <citation type="submission" date="2021-10" db="EMBL/GenBank/DDBJ databases">
        <title>Anaerobic single-cell dispensing facilitates the cultivation of human gut bacteria.</title>
        <authorList>
            <person name="Afrizal A."/>
        </authorList>
    </citation>
    <scope>NUCLEOTIDE SEQUENCE [LARGE SCALE GENOMIC DNA]</scope>
    <source>
        <strain evidence="11 12">CLA-AA-H232</strain>
    </source>
</reference>
<dbReference type="GO" id="GO:0004749">
    <property type="term" value="F:ribose phosphate diphosphokinase activity"/>
    <property type="evidence" value="ECO:0007669"/>
    <property type="project" value="UniProtKB-EC"/>
</dbReference>
<evidence type="ECO:0000256" key="1">
    <source>
        <dbReference type="ARBA" id="ARBA00013247"/>
    </source>
</evidence>
<sequence length="380" mass="42683">MTNNFISNETPIVGKLSIISIISMKGCEGITAKIDEYLRAFRGYEDTETYVTHVTCPRFGTGEGKCVIDETVRGHDVYIICDVFNYGVTYKMYGVENHMSPDDHYQDLKRVIAAMGGKARRVTVVMPMLYEGRQHRRNGRESLDAALMLQELVHMGVSNIITFDAHDPRISNAIPLAGFDDVQATYQMIKALVRAVPDISLNKKDTIVISPDEGGMSRCMYYSSVLKLDLGMFYKRRDYSVIVNGKNPIEAHEYLGRDVNGKDVIIVDDMISSGESVIDVANNLKKQGAKRIFVFASFGLFCNGLECFDKAAADGIVDKIFTTNLIYRNPDLATREWYCEVDMSKYISLLIDTLNHDETISSLLNPVTKIKNLVSKLENK</sequence>
<dbReference type="SUPFAM" id="SSF53271">
    <property type="entry name" value="PRTase-like"/>
    <property type="match status" value="2"/>
</dbReference>
<evidence type="ECO:0000256" key="6">
    <source>
        <dbReference type="ARBA" id="ARBA00022840"/>
    </source>
</evidence>
<dbReference type="RefSeq" id="WP_308455920.1">
    <property type="nucleotide sequence ID" value="NZ_JAJEQM010000003.1"/>
</dbReference>
<keyword evidence="12" id="KW-1185">Reference proteome</keyword>
<gene>
    <name evidence="11" type="ORF">LKE05_03270</name>
</gene>
<evidence type="ECO:0000256" key="8">
    <source>
        <dbReference type="RuleBase" id="RU004324"/>
    </source>
</evidence>
<dbReference type="EC" id="2.7.6.1" evidence="1"/>
<dbReference type="GO" id="GO:0016301">
    <property type="term" value="F:kinase activity"/>
    <property type="evidence" value="ECO:0007669"/>
    <property type="project" value="UniProtKB-KW"/>
</dbReference>
<dbReference type="InterPro" id="IPR005946">
    <property type="entry name" value="Rib-P_diPkinase"/>
</dbReference>
<dbReference type="CDD" id="cd06223">
    <property type="entry name" value="PRTases_typeI"/>
    <property type="match status" value="1"/>
</dbReference>
<comment type="caution">
    <text evidence="11">The sequence shown here is derived from an EMBL/GenBank/DDBJ whole genome shotgun (WGS) entry which is preliminary data.</text>
</comment>
<dbReference type="NCBIfam" id="NF005299">
    <property type="entry name" value="PRK06827.1"/>
    <property type="match status" value="1"/>
</dbReference>
<comment type="catalytic activity">
    <reaction evidence="7">
        <text>D-ribose 5-phosphate + ATP = 5-phospho-alpha-D-ribose 1-diphosphate + AMP + H(+)</text>
        <dbReference type="Rhea" id="RHEA:15609"/>
        <dbReference type="ChEBI" id="CHEBI:15378"/>
        <dbReference type="ChEBI" id="CHEBI:30616"/>
        <dbReference type="ChEBI" id="CHEBI:58017"/>
        <dbReference type="ChEBI" id="CHEBI:78346"/>
        <dbReference type="ChEBI" id="CHEBI:456215"/>
        <dbReference type="EC" id="2.7.6.1"/>
    </reaction>
</comment>
<dbReference type="GO" id="GO:0006015">
    <property type="term" value="P:5-phosphoribose 1-diphosphate biosynthetic process"/>
    <property type="evidence" value="ECO:0007669"/>
    <property type="project" value="TreeGrafter"/>
</dbReference>
<dbReference type="GO" id="GO:0006164">
    <property type="term" value="P:purine nucleotide biosynthetic process"/>
    <property type="evidence" value="ECO:0007669"/>
    <property type="project" value="TreeGrafter"/>
</dbReference>
<dbReference type="PANTHER" id="PTHR10210:SF32">
    <property type="entry name" value="RIBOSE-PHOSPHATE PYROPHOSPHOKINASE 2"/>
    <property type="match status" value="1"/>
</dbReference>
<dbReference type="GO" id="GO:0005524">
    <property type="term" value="F:ATP binding"/>
    <property type="evidence" value="ECO:0007669"/>
    <property type="project" value="UniProtKB-KW"/>
</dbReference>
<evidence type="ECO:0000313" key="11">
    <source>
        <dbReference type="EMBL" id="MCC2209817.1"/>
    </source>
</evidence>
<dbReference type="AlphaFoldDB" id="A0AAE3DXE0"/>
<proteinExistence type="inferred from homology"/>
<feature type="domain" description="Phosphoribosyltransferase" evidence="9">
    <location>
        <begin position="190"/>
        <end position="292"/>
    </location>
</feature>
<dbReference type="InterPro" id="IPR000836">
    <property type="entry name" value="PRTase_dom"/>
</dbReference>
<evidence type="ECO:0000256" key="5">
    <source>
        <dbReference type="ARBA" id="ARBA00022777"/>
    </source>
</evidence>
<evidence type="ECO:0000256" key="7">
    <source>
        <dbReference type="ARBA" id="ARBA00049535"/>
    </source>
</evidence>
<dbReference type="GO" id="GO:0000287">
    <property type="term" value="F:magnesium ion binding"/>
    <property type="evidence" value="ECO:0007669"/>
    <property type="project" value="InterPro"/>
</dbReference>
<evidence type="ECO:0000256" key="3">
    <source>
        <dbReference type="ARBA" id="ARBA00022727"/>
    </source>
</evidence>
<dbReference type="GO" id="GO:0002189">
    <property type="term" value="C:ribose phosphate diphosphokinase complex"/>
    <property type="evidence" value="ECO:0007669"/>
    <property type="project" value="TreeGrafter"/>
</dbReference>
<evidence type="ECO:0000256" key="4">
    <source>
        <dbReference type="ARBA" id="ARBA00022741"/>
    </source>
</evidence>
<dbReference type="GO" id="GO:0005737">
    <property type="term" value="C:cytoplasm"/>
    <property type="evidence" value="ECO:0007669"/>
    <property type="project" value="TreeGrafter"/>
</dbReference>
<keyword evidence="4" id="KW-0547">Nucleotide-binding</keyword>
<evidence type="ECO:0000259" key="9">
    <source>
        <dbReference type="Pfam" id="PF00156"/>
    </source>
</evidence>
<dbReference type="Gene3D" id="3.40.50.2020">
    <property type="match status" value="2"/>
</dbReference>